<keyword evidence="2 5" id="KW-0812">Transmembrane</keyword>
<protein>
    <recommendedName>
        <fullName evidence="6">Wax synthase domain-containing protein</fullName>
    </recommendedName>
</protein>
<feature type="transmembrane region" description="Helical" evidence="5">
    <location>
        <begin position="59"/>
        <end position="80"/>
    </location>
</feature>
<evidence type="ECO:0000256" key="2">
    <source>
        <dbReference type="ARBA" id="ARBA00022692"/>
    </source>
</evidence>
<dbReference type="Proteomes" id="UP000308133">
    <property type="component" value="Unassembled WGS sequence"/>
</dbReference>
<evidence type="ECO:0000259" key="6">
    <source>
        <dbReference type="Pfam" id="PF13813"/>
    </source>
</evidence>
<comment type="subcellular location">
    <subcellularLocation>
        <location evidence="1">Membrane</location>
        <topology evidence="1">Multi-pass membrane protein</topology>
    </subcellularLocation>
</comment>
<gene>
    <name evidence="7" type="ORF">C1H76_8428</name>
</gene>
<evidence type="ECO:0000256" key="1">
    <source>
        <dbReference type="ARBA" id="ARBA00004141"/>
    </source>
</evidence>
<organism evidence="7 8">
    <name type="scientific">Elsinoe australis</name>
    <dbReference type="NCBI Taxonomy" id="40998"/>
    <lineage>
        <taxon>Eukaryota</taxon>
        <taxon>Fungi</taxon>
        <taxon>Dikarya</taxon>
        <taxon>Ascomycota</taxon>
        <taxon>Pezizomycotina</taxon>
        <taxon>Dothideomycetes</taxon>
        <taxon>Dothideomycetidae</taxon>
        <taxon>Myriangiales</taxon>
        <taxon>Elsinoaceae</taxon>
        <taxon>Elsinoe</taxon>
    </lineage>
</organism>
<comment type="caution">
    <text evidence="7">The sequence shown here is derived from an EMBL/GenBank/DDBJ whole genome shotgun (WGS) entry which is preliminary data.</text>
</comment>
<feature type="transmembrane region" description="Helical" evidence="5">
    <location>
        <begin position="146"/>
        <end position="164"/>
    </location>
</feature>
<dbReference type="EMBL" id="PTQR01000114">
    <property type="protein sequence ID" value="TKX19579.1"/>
    <property type="molecule type" value="Genomic_DNA"/>
</dbReference>
<feature type="domain" description="Wax synthase" evidence="6">
    <location>
        <begin position="246"/>
        <end position="322"/>
    </location>
</feature>
<proteinExistence type="predicted"/>
<accession>A0A4U7ANW9</accession>
<feature type="transmembrane region" description="Helical" evidence="5">
    <location>
        <begin position="298"/>
        <end position="317"/>
    </location>
</feature>
<feature type="transmembrane region" description="Helical" evidence="5">
    <location>
        <begin position="34"/>
        <end position="53"/>
    </location>
</feature>
<dbReference type="Pfam" id="PF13813">
    <property type="entry name" value="MBOAT_2"/>
    <property type="match status" value="1"/>
</dbReference>
<keyword evidence="4 5" id="KW-0472">Membrane</keyword>
<keyword evidence="3 5" id="KW-1133">Transmembrane helix</keyword>
<dbReference type="InterPro" id="IPR032805">
    <property type="entry name" value="Wax_synthase_dom"/>
</dbReference>
<feature type="transmembrane region" description="Helical" evidence="5">
    <location>
        <begin position="6"/>
        <end position="25"/>
    </location>
</feature>
<name>A0A4U7ANW9_9PEZI</name>
<evidence type="ECO:0000256" key="4">
    <source>
        <dbReference type="ARBA" id="ARBA00023136"/>
    </source>
</evidence>
<evidence type="ECO:0000313" key="7">
    <source>
        <dbReference type="EMBL" id="TKX19579.1"/>
    </source>
</evidence>
<dbReference type="GO" id="GO:0016020">
    <property type="term" value="C:membrane"/>
    <property type="evidence" value="ECO:0007669"/>
    <property type="project" value="UniProtKB-SubCell"/>
</dbReference>
<evidence type="ECO:0000256" key="3">
    <source>
        <dbReference type="ARBA" id="ARBA00022989"/>
    </source>
</evidence>
<dbReference type="AlphaFoldDB" id="A0A4U7ANW9"/>
<evidence type="ECO:0000313" key="8">
    <source>
        <dbReference type="Proteomes" id="UP000308133"/>
    </source>
</evidence>
<sequence length="332" mass="38772">MTFLAKAGPVFLAGVSSFAFGFLALRTSQSQRKIVFGPLLASWAYAFINGNHILPDQKAANICVWFMLFYLEHIVNLLFIERLDFRNRTWRETYFWLFNARWIGTQRSTHLVRRRVREQYDRDQQVTDQSKNHQVKGAKKSSRTRFALGRLGSALLKFVIFILYDDLVHEIGILGFETSDFSPSKARWFRRVIWRDPSLDIKREAIVRTWAVFDWHFNDFIFVGALHDVFALVFVGILHLDRPEDWPPLFGYLSDVTSMRTWYSQFWHMLLYRSGIGMAKWSLKVVGKDKDRTSATRIFMASCVFLLSAINHLAHGYTMSGVLDWKSFTCGH</sequence>
<feature type="transmembrane region" description="Helical" evidence="5">
    <location>
        <begin position="220"/>
        <end position="240"/>
    </location>
</feature>
<reference evidence="7 8" key="1">
    <citation type="submission" date="2018-02" db="EMBL/GenBank/DDBJ databases">
        <title>Draft genome sequences of Elsinoe sp., causing black scab on jojoba.</title>
        <authorList>
            <person name="Stodart B."/>
            <person name="Jeffress S."/>
            <person name="Ash G."/>
            <person name="Arun Chinnappa K."/>
        </authorList>
    </citation>
    <scope>NUCLEOTIDE SEQUENCE [LARGE SCALE GENOMIC DNA]</scope>
    <source>
        <strain evidence="7 8">Hillstone_2</strain>
    </source>
</reference>
<evidence type="ECO:0000256" key="5">
    <source>
        <dbReference type="SAM" id="Phobius"/>
    </source>
</evidence>